<dbReference type="RefSeq" id="WP_179649981.1">
    <property type="nucleotide sequence ID" value="NZ_JACBZM010000001.1"/>
</dbReference>
<proteinExistence type="predicted"/>
<evidence type="ECO:0000313" key="2">
    <source>
        <dbReference type="EMBL" id="NYI46183.1"/>
    </source>
</evidence>
<evidence type="ECO:0000256" key="1">
    <source>
        <dbReference type="SAM" id="MobiDB-lite"/>
    </source>
</evidence>
<organism evidence="2 3">
    <name type="scientific">Nocardioides aromaticivorans</name>
    <dbReference type="NCBI Taxonomy" id="200618"/>
    <lineage>
        <taxon>Bacteria</taxon>
        <taxon>Bacillati</taxon>
        <taxon>Actinomycetota</taxon>
        <taxon>Actinomycetes</taxon>
        <taxon>Propionibacteriales</taxon>
        <taxon>Nocardioidaceae</taxon>
        <taxon>Nocardioides</taxon>
    </lineage>
</organism>
<gene>
    <name evidence="2" type="ORF">BJ993_003263</name>
</gene>
<reference evidence="2 3" key="1">
    <citation type="submission" date="2020-07" db="EMBL/GenBank/DDBJ databases">
        <title>Sequencing the genomes of 1000 actinobacteria strains.</title>
        <authorList>
            <person name="Klenk H.-P."/>
        </authorList>
    </citation>
    <scope>NUCLEOTIDE SEQUENCE [LARGE SCALE GENOMIC DNA]</scope>
    <source>
        <strain evidence="2 3">DSM 15131</strain>
    </source>
</reference>
<feature type="region of interest" description="Disordered" evidence="1">
    <location>
        <begin position="1"/>
        <end position="46"/>
    </location>
</feature>
<name>A0A7Z0CPD7_9ACTN</name>
<evidence type="ECO:0000313" key="3">
    <source>
        <dbReference type="Proteomes" id="UP000562045"/>
    </source>
</evidence>
<dbReference type="Proteomes" id="UP000562045">
    <property type="component" value="Unassembled WGS sequence"/>
</dbReference>
<comment type="caution">
    <text evidence="2">The sequence shown here is derived from an EMBL/GenBank/DDBJ whole genome shotgun (WGS) entry which is preliminary data.</text>
</comment>
<dbReference type="AlphaFoldDB" id="A0A7Z0CPD7"/>
<feature type="compositionally biased region" description="Basic and acidic residues" evidence="1">
    <location>
        <begin position="10"/>
        <end position="46"/>
    </location>
</feature>
<sequence length="326" mass="35295">MTELEQGQEPAREPVREQDDEHDHQHEQHHEQQHREQQYQREQEHAVGDVAGDVVTSQSSADSEESGVIHLDLLSTSRSTDAAYLAAADIASVTAELDVPYRLVGGNCVTLLVAAYQVTGIPPRDTADADLGVGYEVVADPRLPAALEGRGYQRTDGNRFERPLSDEHGTLQLVVDVLAPAYDAKMRTNQEHGDLVVDEVPGLGIALVREPVVVDIDVQLTSGTTVTAQLALPDPISALCMKATAWAGRFSARDAFDIWRLLEVAYAAGVKAEKWPLAGSGLDASRVLHRSFATPARDPYRDAQVPGNVPARVRALVAEVVAPPAR</sequence>
<evidence type="ECO:0008006" key="4">
    <source>
        <dbReference type="Google" id="ProtNLM"/>
    </source>
</evidence>
<dbReference type="EMBL" id="JACBZM010000001">
    <property type="protein sequence ID" value="NYI46183.1"/>
    <property type="molecule type" value="Genomic_DNA"/>
</dbReference>
<protein>
    <recommendedName>
        <fullName evidence="4">Nucleotidyltransferase AbiEii toxin of type IV toxin-antitoxin system</fullName>
    </recommendedName>
</protein>
<accession>A0A7Z0CPD7</accession>